<dbReference type="GO" id="GO:0016671">
    <property type="term" value="F:oxidoreductase activity, acting on a sulfur group of donors, disulfide as acceptor"/>
    <property type="evidence" value="ECO:0007669"/>
    <property type="project" value="InterPro"/>
</dbReference>
<evidence type="ECO:0000313" key="7">
    <source>
        <dbReference type="EMBL" id="EEC50770.1"/>
    </source>
</evidence>
<evidence type="ECO:0000256" key="1">
    <source>
        <dbReference type="ARBA" id="ARBA00004613"/>
    </source>
</evidence>
<evidence type="ECO:0000256" key="5">
    <source>
        <dbReference type="ARBA" id="ARBA00023180"/>
    </source>
</evidence>
<accession>B7FSC0</accession>
<dbReference type="EMBL" id="CM000606">
    <property type="protein sequence ID" value="EEC50770.1"/>
    <property type="molecule type" value="Genomic_DNA"/>
</dbReference>
<reference evidence="7 8" key="1">
    <citation type="journal article" date="2008" name="Nature">
        <title>The Phaeodactylum genome reveals the evolutionary history of diatom genomes.</title>
        <authorList>
            <person name="Bowler C."/>
            <person name="Allen A.E."/>
            <person name="Badger J.H."/>
            <person name="Grimwood J."/>
            <person name="Jabbari K."/>
            <person name="Kuo A."/>
            <person name="Maheswari U."/>
            <person name="Martens C."/>
            <person name="Maumus F."/>
            <person name="Otillar R.P."/>
            <person name="Rayko E."/>
            <person name="Salamov A."/>
            <person name="Vandepoele K."/>
            <person name="Beszteri B."/>
            <person name="Gruber A."/>
            <person name="Heijde M."/>
            <person name="Katinka M."/>
            <person name="Mock T."/>
            <person name="Valentin K."/>
            <person name="Verret F."/>
            <person name="Berges J.A."/>
            <person name="Brownlee C."/>
            <person name="Cadoret J.P."/>
            <person name="Chiovitti A."/>
            <person name="Choi C.J."/>
            <person name="Coesel S."/>
            <person name="De Martino A."/>
            <person name="Detter J.C."/>
            <person name="Durkin C."/>
            <person name="Falciatore A."/>
            <person name="Fournet J."/>
            <person name="Haruta M."/>
            <person name="Huysman M.J."/>
            <person name="Jenkins B.D."/>
            <person name="Jiroutova K."/>
            <person name="Jorgensen R.E."/>
            <person name="Joubert Y."/>
            <person name="Kaplan A."/>
            <person name="Kroger N."/>
            <person name="Kroth P.G."/>
            <person name="La Roche J."/>
            <person name="Lindquist E."/>
            <person name="Lommer M."/>
            <person name="Martin-Jezequel V."/>
            <person name="Lopez P.J."/>
            <person name="Lucas S."/>
            <person name="Mangogna M."/>
            <person name="McGinnis K."/>
            <person name="Medlin L.K."/>
            <person name="Montsant A."/>
            <person name="Oudot-Le Secq M.P."/>
            <person name="Napoli C."/>
            <person name="Obornik M."/>
            <person name="Parker M.S."/>
            <person name="Petit J.L."/>
            <person name="Porcel B.M."/>
            <person name="Poulsen N."/>
            <person name="Robison M."/>
            <person name="Rychlewski L."/>
            <person name="Rynearson T.A."/>
            <person name="Schmutz J."/>
            <person name="Shapiro H."/>
            <person name="Siaut M."/>
            <person name="Stanley M."/>
            <person name="Sussman M.R."/>
            <person name="Taylor A.R."/>
            <person name="Vardi A."/>
            <person name="von Dassow P."/>
            <person name="Vyverman W."/>
            <person name="Willis A."/>
            <person name="Wyrwicz L.S."/>
            <person name="Rokhsar D.S."/>
            <person name="Weissenbach J."/>
            <person name="Armbrust E.V."/>
            <person name="Green B.R."/>
            <person name="Van de Peer Y."/>
            <person name="Grigoriev I.V."/>
        </authorList>
    </citation>
    <scope>NUCLEOTIDE SEQUENCE [LARGE SCALE GENOMIC DNA]</scope>
    <source>
        <strain evidence="7 8">CCAP 1055/1</strain>
    </source>
</reference>
<dbReference type="PANTHER" id="PTHR13234">
    <property type="entry name" value="GAMMA-INTERFERON INDUCIBLE LYSOSOMAL THIOL REDUCTASE GILT"/>
    <property type="match status" value="1"/>
</dbReference>
<dbReference type="AlphaFoldDB" id="B7FSC0"/>
<dbReference type="KEGG" id="pti:PHATRDRAFT_43470"/>
<keyword evidence="5" id="KW-0325">Glycoprotein</keyword>
<evidence type="ECO:0000256" key="6">
    <source>
        <dbReference type="SAM" id="SignalP"/>
    </source>
</evidence>
<sequence length="448" mass="51126">MSLQGLVVLAVLFCFLPYALFKNRSKNWDFANVSTHAIRETVSDRKMVKVEVYVESLCIDSQLYMSEQLMPTFEKLGDIMDLDLIVFGNAKLDVENAKLECQHGFGECDANAYQLCARDIYPFANRYIPFDSCLFKSLPMGHHDDPFAPNLFANCARLTALDWNALVSCHADERHVWELQLAAALDTPSYHNYVPWVEIDGQHIDEDNVDLLSTICDAYNRTGGDYSRVVEACAESRVRDVHAPSSSVFAEIDRVIVGIYVESLCVYCKQYLEEQVMPTYELLKDYIDLNVVVFGNTMIDVANRSLDCQHGVAECDANAYHGCTRDVYSDTGRYLPFTACLFQTLPMGYSNNEFGREAYADCARRSALDWNALVTCRLDENHVWKLQQRAWKETPSDHQYVPWAVVDGRHIDQEDEDLMASVCDAIKTRRQYDDTPSPPCPEFSMKRR</sequence>
<name>B7FSC0_PHATC</name>
<comment type="subcellular location">
    <subcellularLocation>
        <location evidence="1">Secreted</location>
    </subcellularLocation>
</comment>
<feature type="signal peptide" evidence="6">
    <location>
        <begin position="1"/>
        <end position="21"/>
    </location>
</feature>
<dbReference type="STRING" id="556484.B7FSC0"/>
<keyword evidence="8" id="KW-1185">Reference proteome</keyword>
<dbReference type="GeneID" id="7197531"/>
<dbReference type="Gene3D" id="3.40.30.10">
    <property type="entry name" value="Glutaredoxin"/>
    <property type="match status" value="1"/>
</dbReference>
<dbReference type="eggNOG" id="KOG3160">
    <property type="taxonomic scope" value="Eukaryota"/>
</dbReference>
<feature type="chain" id="PRO_5002855270" evidence="6">
    <location>
        <begin position="22"/>
        <end position="448"/>
    </location>
</feature>
<dbReference type="Pfam" id="PF03227">
    <property type="entry name" value="GILT"/>
    <property type="match status" value="2"/>
</dbReference>
<comment type="similarity">
    <text evidence="2">Belongs to the GILT family.</text>
</comment>
<dbReference type="PANTHER" id="PTHR13234:SF8">
    <property type="entry name" value="GAMMA-INTERFERON-INDUCIBLE LYSOSOMAL THIOL REDUCTASE"/>
    <property type="match status" value="1"/>
</dbReference>
<dbReference type="Proteomes" id="UP000000759">
    <property type="component" value="Chromosome 2"/>
</dbReference>
<keyword evidence="3" id="KW-0964">Secreted</keyword>
<dbReference type="OrthoDB" id="191451at2759"/>
<reference evidence="8" key="2">
    <citation type="submission" date="2008-08" db="EMBL/GenBank/DDBJ databases">
        <authorList>
            <consortium name="Diatom Consortium"/>
            <person name="Grigoriev I."/>
            <person name="Grimwood J."/>
            <person name="Kuo A."/>
            <person name="Otillar R.P."/>
            <person name="Salamov A."/>
            <person name="Detter J.C."/>
            <person name="Lindquist E."/>
            <person name="Shapiro H."/>
            <person name="Lucas S."/>
            <person name="Glavina del Rio T."/>
            <person name="Pitluck S."/>
            <person name="Rokhsar D."/>
            <person name="Bowler C."/>
        </authorList>
    </citation>
    <scope>GENOME REANNOTATION</scope>
    <source>
        <strain evidence="8">CCAP 1055/1</strain>
    </source>
</reference>
<proteinExistence type="inferred from homology"/>
<dbReference type="HOGENOM" id="CLU_686001_0_0_1"/>
<dbReference type="RefSeq" id="XP_002177956.1">
    <property type="nucleotide sequence ID" value="XM_002177920.1"/>
</dbReference>
<protein>
    <submittedName>
        <fullName evidence="7">Gamma-interferon-inducible lysosomal thiol reductase</fullName>
    </submittedName>
</protein>
<evidence type="ECO:0000256" key="4">
    <source>
        <dbReference type="ARBA" id="ARBA00022729"/>
    </source>
</evidence>
<dbReference type="GO" id="GO:0005576">
    <property type="term" value="C:extracellular region"/>
    <property type="evidence" value="ECO:0007669"/>
    <property type="project" value="UniProtKB-SubCell"/>
</dbReference>
<dbReference type="InParanoid" id="B7FSC0"/>
<evidence type="ECO:0000256" key="3">
    <source>
        <dbReference type="ARBA" id="ARBA00022525"/>
    </source>
</evidence>
<gene>
    <name evidence="7" type="ORF">PHATRDRAFT_43470</name>
</gene>
<keyword evidence="4 6" id="KW-0732">Signal</keyword>
<dbReference type="InterPro" id="IPR004911">
    <property type="entry name" value="Interferon-induced_GILT"/>
</dbReference>
<evidence type="ECO:0000313" key="8">
    <source>
        <dbReference type="Proteomes" id="UP000000759"/>
    </source>
</evidence>
<dbReference type="PaxDb" id="2850-Phatr43470"/>
<organism evidence="7 8">
    <name type="scientific">Phaeodactylum tricornutum (strain CCAP 1055/1)</name>
    <dbReference type="NCBI Taxonomy" id="556484"/>
    <lineage>
        <taxon>Eukaryota</taxon>
        <taxon>Sar</taxon>
        <taxon>Stramenopiles</taxon>
        <taxon>Ochrophyta</taxon>
        <taxon>Bacillariophyta</taxon>
        <taxon>Bacillariophyceae</taxon>
        <taxon>Bacillariophycidae</taxon>
        <taxon>Naviculales</taxon>
        <taxon>Phaeodactylaceae</taxon>
        <taxon>Phaeodactylum</taxon>
    </lineage>
</organism>
<evidence type="ECO:0000256" key="2">
    <source>
        <dbReference type="ARBA" id="ARBA00005679"/>
    </source>
</evidence>